<keyword evidence="4 11" id="KW-0547">Nucleotide-binding</keyword>
<dbReference type="Gene3D" id="3.40.50.300">
    <property type="entry name" value="P-loop containing nucleotide triphosphate hydrolases"/>
    <property type="match status" value="1"/>
</dbReference>
<dbReference type="EMBL" id="JAOPGA020000784">
    <property type="protein sequence ID" value="KAL0481692.1"/>
    <property type="molecule type" value="Genomic_DNA"/>
</dbReference>
<dbReference type="Pfam" id="PF21933">
    <property type="entry name" value="MCM5_C"/>
    <property type="match status" value="1"/>
</dbReference>
<dbReference type="InterPro" id="IPR027925">
    <property type="entry name" value="MCM_N"/>
</dbReference>
<organism evidence="14 15">
    <name type="scientific">Acrasis kona</name>
    <dbReference type="NCBI Taxonomy" id="1008807"/>
    <lineage>
        <taxon>Eukaryota</taxon>
        <taxon>Discoba</taxon>
        <taxon>Heterolobosea</taxon>
        <taxon>Tetramitia</taxon>
        <taxon>Eutetramitia</taxon>
        <taxon>Acrasidae</taxon>
        <taxon>Acrasis</taxon>
    </lineage>
</organism>
<dbReference type="GO" id="GO:0017116">
    <property type="term" value="F:single-stranded DNA helicase activity"/>
    <property type="evidence" value="ECO:0007669"/>
    <property type="project" value="TreeGrafter"/>
</dbReference>
<dbReference type="PROSITE" id="PS00847">
    <property type="entry name" value="MCM_1"/>
    <property type="match status" value="1"/>
</dbReference>
<evidence type="ECO:0000313" key="14">
    <source>
        <dbReference type="EMBL" id="KAL0481692.1"/>
    </source>
</evidence>
<evidence type="ECO:0000256" key="8">
    <source>
        <dbReference type="ARBA" id="ARBA00023125"/>
    </source>
</evidence>
<dbReference type="Proteomes" id="UP001431209">
    <property type="component" value="Unassembled WGS sequence"/>
</dbReference>
<accession>A0AAW2YX77</accession>
<dbReference type="Gene3D" id="3.30.1640.10">
    <property type="entry name" value="mini-chromosome maintenance (MCM) complex, chain A, domain 1"/>
    <property type="match status" value="1"/>
</dbReference>
<dbReference type="SMART" id="SM00350">
    <property type="entry name" value="MCM"/>
    <property type="match status" value="1"/>
</dbReference>
<dbReference type="GO" id="GO:0005634">
    <property type="term" value="C:nucleus"/>
    <property type="evidence" value="ECO:0007669"/>
    <property type="project" value="UniProtKB-SubCell"/>
</dbReference>
<gene>
    <name evidence="14" type="ORF">AKO1_012550</name>
</gene>
<comment type="subcellular location">
    <subcellularLocation>
        <location evidence="1 12">Nucleus</location>
    </subcellularLocation>
</comment>
<evidence type="ECO:0000256" key="3">
    <source>
        <dbReference type="ARBA" id="ARBA00022705"/>
    </source>
</evidence>
<keyword evidence="10 12" id="KW-0131">Cell cycle</keyword>
<comment type="subunit">
    <text evidence="12">Component of the MCM2-7 complex.</text>
</comment>
<evidence type="ECO:0000256" key="12">
    <source>
        <dbReference type="RuleBase" id="RU368063"/>
    </source>
</evidence>
<dbReference type="InterPro" id="IPR018525">
    <property type="entry name" value="MCM_CS"/>
</dbReference>
<evidence type="ECO:0000256" key="10">
    <source>
        <dbReference type="ARBA" id="ARBA00023306"/>
    </source>
</evidence>
<dbReference type="InterPro" id="IPR027417">
    <property type="entry name" value="P-loop_NTPase"/>
</dbReference>
<dbReference type="PANTHER" id="PTHR11630">
    <property type="entry name" value="DNA REPLICATION LICENSING FACTOR MCM FAMILY MEMBER"/>
    <property type="match status" value="1"/>
</dbReference>
<dbReference type="SUPFAM" id="SSF52540">
    <property type="entry name" value="P-loop containing nucleoside triphosphate hydrolases"/>
    <property type="match status" value="1"/>
</dbReference>
<dbReference type="CDD" id="cd17756">
    <property type="entry name" value="MCM5"/>
    <property type="match status" value="1"/>
</dbReference>
<comment type="catalytic activity">
    <reaction evidence="12">
        <text>ATP + H2O = ADP + phosphate + H(+)</text>
        <dbReference type="Rhea" id="RHEA:13065"/>
        <dbReference type="ChEBI" id="CHEBI:15377"/>
        <dbReference type="ChEBI" id="CHEBI:15378"/>
        <dbReference type="ChEBI" id="CHEBI:30616"/>
        <dbReference type="ChEBI" id="CHEBI:43474"/>
        <dbReference type="ChEBI" id="CHEBI:456216"/>
        <dbReference type="EC" id="3.6.4.12"/>
    </reaction>
</comment>
<comment type="function">
    <text evidence="12">Acts as component of the MCM2-7 complex (MCM complex) which is the replicative helicase essential for 'once per cell cycle' DNA replication initiation and elongation in eukaryotic cells. The active ATPase sites in the MCM2-7 ring are formed through the interaction surfaces of two neighboring subunits such that a critical structure of a conserved arginine finger motif is provided in trans relative to the ATP-binding site of the Walker A box of the adjacent subunit. The six ATPase active sites, however, are likely to contribute differentially to the complex helicase activity.</text>
</comment>
<dbReference type="PROSITE" id="PS50051">
    <property type="entry name" value="MCM_2"/>
    <property type="match status" value="1"/>
</dbReference>
<dbReference type="InterPro" id="IPR001208">
    <property type="entry name" value="MCM_dom"/>
</dbReference>
<evidence type="ECO:0000256" key="5">
    <source>
        <dbReference type="ARBA" id="ARBA00022801"/>
    </source>
</evidence>
<name>A0AAW2YX77_9EUKA</name>
<dbReference type="GO" id="GO:0043138">
    <property type="term" value="F:3'-5' DNA helicase activity"/>
    <property type="evidence" value="ECO:0007669"/>
    <property type="project" value="TreeGrafter"/>
</dbReference>
<dbReference type="FunFam" id="3.40.50.300:FF:000929">
    <property type="entry name" value="DNA helicase"/>
    <property type="match status" value="1"/>
</dbReference>
<keyword evidence="15" id="KW-1185">Reference proteome</keyword>
<keyword evidence="8 11" id="KW-0238">DNA-binding</keyword>
<comment type="caution">
    <text evidence="14">The sequence shown here is derived from an EMBL/GenBank/DDBJ whole genome shotgun (WGS) entry which is preliminary data.</text>
</comment>
<dbReference type="InterPro" id="IPR008048">
    <property type="entry name" value="MCM5"/>
</dbReference>
<evidence type="ECO:0000256" key="7">
    <source>
        <dbReference type="ARBA" id="ARBA00022840"/>
    </source>
</evidence>
<evidence type="ECO:0000256" key="9">
    <source>
        <dbReference type="ARBA" id="ARBA00023242"/>
    </source>
</evidence>
<protein>
    <recommendedName>
        <fullName evidence="12">DNA replication licensing factor MCM5</fullName>
        <ecNumber evidence="12">3.6.4.12</ecNumber>
    </recommendedName>
</protein>
<evidence type="ECO:0000256" key="6">
    <source>
        <dbReference type="ARBA" id="ARBA00022806"/>
    </source>
</evidence>
<dbReference type="GO" id="GO:0016787">
    <property type="term" value="F:hydrolase activity"/>
    <property type="evidence" value="ECO:0007669"/>
    <property type="project" value="UniProtKB-KW"/>
</dbReference>
<evidence type="ECO:0000259" key="13">
    <source>
        <dbReference type="PROSITE" id="PS50051"/>
    </source>
</evidence>
<evidence type="ECO:0000256" key="11">
    <source>
        <dbReference type="RuleBase" id="RU004070"/>
    </source>
</evidence>
<keyword evidence="7 11" id="KW-0067">ATP-binding</keyword>
<reference evidence="14 15" key="1">
    <citation type="submission" date="2024-03" db="EMBL/GenBank/DDBJ databases">
        <title>The Acrasis kona genome and developmental transcriptomes reveal deep origins of eukaryotic multicellular pathways.</title>
        <authorList>
            <person name="Sheikh S."/>
            <person name="Fu C.-J."/>
            <person name="Brown M.W."/>
            <person name="Baldauf S.L."/>
        </authorList>
    </citation>
    <scope>NUCLEOTIDE SEQUENCE [LARGE SCALE GENOMIC DNA]</scope>
    <source>
        <strain evidence="14 15">ATCC MYA-3509</strain>
    </source>
</reference>
<keyword evidence="9 12" id="KW-0539">Nucleus</keyword>
<dbReference type="SUPFAM" id="SSF50249">
    <property type="entry name" value="Nucleic acid-binding proteins"/>
    <property type="match status" value="1"/>
</dbReference>
<dbReference type="Pfam" id="PF14551">
    <property type="entry name" value="MCM_N"/>
    <property type="match status" value="1"/>
</dbReference>
<dbReference type="Pfam" id="PF17855">
    <property type="entry name" value="MCM_lid"/>
    <property type="match status" value="1"/>
</dbReference>
<dbReference type="InterPro" id="IPR033762">
    <property type="entry name" value="MCM_OB"/>
</dbReference>
<evidence type="ECO:0000256" key="2">
    <source>
        <dbReference type="ARBA" id="ARBA00008010"/>
    </source>
</evidence>
<sequence length="762" mass="85618">MTEILGNVTYQRTVFSDDQKNARADGKTPEYFRSRFKQFIRHFHLDNVFLYRDQLRHHYNLHKYYINVRIDHLRAFDEELVQKLIQEPASMVPLFEIGAKEAVHALNLHRFVDNYKDSDTNRPIQNSQDTQTNFEDLDSVGSETNLNHLNDIQDIQVTFSWNANPVHIRDLQSEHVSRLVCVSGIVINASRTSSKCSLAHIQCATCKIEKVIPVKAGFSGITIPSRCDTIPIAGKQPCRPGSYVVISDKCEFVDQQTLKLQESPETVPTGEMPRNLILSVDRYLVERTPPGTRVTVVGIFSTFQNGKQRRSGKSNSTISNPYIRVLGIDVSRQGSGRSDMQFTAKEEEEFKRLARSPDLCKLMVNSMDPAIYGHQDIKKALACQLLGGSSKTMNDGIRRRGDINVLLLGDPSTAKSQLLKFVEKVAPIGVYTSGKGSSAAGLTACVIKEPGSGEFYLEGGSMVLADGGIVCIDEFDKMRDQDRVAIHEAMEQQTISIAKAGITTVLNSRTAVLAAANPLFGRYDDMKTAEEQIDFQTTILSRFDMIFIVKDVRDPKRDERIARHVLGIHQNKKQVRNVANGGELDTEFMKRYIAYCRSVCSPRLSSEASECLMSFYVNQRSEQGRDSSHSNMPTIPITVRQLEALVRMSESLAKMELSTVANISHAEQAIQLFTGSTIEAIKSGKVNMNLSMSAEDLVEVEKAEERIKSKVPFGAHINVEKLIAMMGMLNHNRYIVDRAIFIMVQRGELEHRDQRRSVVRKK</sequence>
<evidence type="ECO:0000313" key="15">
    <source>
        <dbReference type="Proteomes" id="UP001431209"/>
    </source>
</evidence>
<keyword evidence="3 12" id="KW-0235">DNA replication</keyword>
<evidence type="ECO:0000256" key="4">
    <source>
        <dbReference type="ARBA" id="ARBA00022741"/>
    </source>
</evidence>
<dbReference type="PRINTS" id="PR01661">
    <property type="entry name" value="MCMPROTEIN5"/>
</dbReference>
<dbReference type="Pfam" id="PF00493">
    <property type="entry name" value="MCM"/>
    <property type="match status" value="1"/>
</dbReference>
<dbReference type="GO" id="GO:0042555">
    <property type="term" value="C:MCM complex"/>
    <property type="evidence" value="ECO:0007669"/>
    <property type="project" value="UniProtKB-UniRule"/>
</dbReference>
<dbReference type="GO" id="GO:0006270">
    <property type="term" value="P:DNA replication initiation"/>
    <property type="evidence" value="ECO:0007669"/>
    <property type="project" value="UniProtKB-UniRule"/>
</dbReference>
<dbReference type="GO" id="GO:0003697">
    <property type="term" value="F:single-stranded DNA binding"/>
    <property type="evidence" value="ECO:0007669"/>
    <property type="project" value="TreeGrafter"/>
</dbReference>
<dbReference type="InterPro" id="IPR041562">
    <property type="entry name" value="MCM_lid"/>
</dbReference>
<dbReference type="GO" id="GO:0000727">
    <property type="term" value="P:double-strand break repair via break-induced replication"/>
    <property type="evidence" value="ECO:0007669"/>
    <property type="project" value="TreeGrafter"/>
</dbReference>
<dbReference type="AlphaFoldDB" id="A0AAW2YX77"/>
<dbReference type="Gene3D" id="2.40.50.140">
    <property type="entry name" value="Nucleic acid-binding proteins"/>
    <property type="match status" value="1"/>
</dbReference>
<dbReference type="EC" id="3.6.4.12" evidence="12"/>
<keyword evidence="5 12" id="KW-0378">Hydrolase</keyword>
<dbReference type="PANTHER" id="PTHR11630:SF42">
    <property type="entry name" value="DNA REPLICATION LICENSING FACTOR MCM5"/>
    <property type="match status" value="1"/>
</dbReference>
<proteinExistence type="inferred from homology"/>
<dbReference type="GO" id="GO:0003688">
    <property type="term" value="F:DNA replication origin binding"/>
    <property type="evidence" value="ECO:0007669"/>
    <property type="project" value="UniProtKB-UniRule"/>
</dbReference>
<dbReference type="InterPro" id="IPR031327">
    <property type="entry name" value="MCM"/>
</dbReference>
<dbReference type="Pfam" id="PF17207">
    <property type="entry name" value="MCM_OB"/>
    <property type="match status" value="1"/>
</dbReference>
<comment type="similarity">
    <text evidence="2 11">Belongs to the MCM family.</text>
</comment>
<dbReference type="GO" id="GO:0005524">
    <property type="term" value="F:ATP binding"/>
    <property type="evidence" value="ECO:0007669"/>
    <property type="project" value="UniProtKB-UniRule"/>
</dbReference>
<dbReference type="InterPro" id="IPR012340">
    <property type="entry name" value="NA-bd_OB-fold"/>
</dbReference>
<dbReference type="InterPro" id="IPR054125">
    <property type="entry name" value="MCM5_C"/>
</dbReference>
<feature type="domain" description="MCM C-terminal AAA(+) ATPase" evidence="13">
    <location>
        <begin position="359"/>
        <end position="565"/>
    </location>
</feature>
<dbReference type="Gene3D" id="2.20.28.10">
    <property type="match status" value="1"/>
</dbReference>
<keyword evidence="6 12" id="KW-0347">Helicase</keyword>
<dbReference type="PRINTS" id="PR01657">
    <property type="entry name" value="MCMFAMILY"/>
</dbReference>
<evidence type="ECO:0000256" key="1">
    <source>
        <dbReference type="ARBA" id="ARBA00004123"/>
    </source>
</evidence>